<accession>A0A926F2T8</accession>
<dbReference type="InterPro" id="IPR002696">
    <property type="entry name" value="Membr_insert_effic_factor_YidD"/>
</dbReference>
<dbReference type="PANTHER" id="PTHR33383">
    <property type="entry name" value="MEMBRANE PROTEIN INSERTION EFFICIENCY FACTOR-RELATED"/>
    <property type="match status" value="1"/>
</dbReference>
<dbReference type="RefSeq" id="WP_249323726.1">
    <property type="nucleotide sequence ID" value="NZ_JACRTK010000003.1"/>
</dbReference>
<comment type="caution">
    <text evidence="3">The sequence shown here is derived from an EMBL/GenBank/DDBJ whole genome shotgun (WGS) entry which is preliminary data.</text>
</comment>
<dbReference type="EMBL" id="JACRTK010000003">
    <property type="protein sequence ID" value="MBC8590884.1"/>
    <property type="molecule type" value="Genomic_DNA"/>
</dbReference>
<evidence type="ECO:0000313" key="3">
    <source>
        <dbReference type="EMBL" id="MBC8590884.1"/>
    </source>
</evidence>
<keyword evidence="2" id="KW-1003">Cell membrane</keyword>
<dbReference type="GO" id="GO:0005886">
    <property type="term" value="C:plasma membrane"/>
    <property type="evidence" value="ECO:0007669"/>
    <property type="project" value="UniProtKB-SubCell"/>
</dbReference>
<dbReference type="Proteomes" id="UP000601522">
    <property type="component" value="Unassembled WGS sequence"/>
</dbReference>
<evidence type="ECO:0000256" key="1">
    <source>
        <dbReference type="ARBA" id="ARBA00023136"/>
    </source>
</evidence>
<evidence type="ECO:0000313" key="4">
    <source>
        <dbReference type="Proteomes" id="UP000601522"/>
    </source>
</evidence>
<dbReference type="AlphaFoldDB" id="A0A926F2T8"/>
<evidence type="ECO:0000256" key="2">
    <source>
        <dbReference type="HAMAP-Rule" id="MF_00386"/>
    </source>
</evidence>
<dbReference type="SMART" id="SM01234">
    <property type="entry name" value="Haemolytic"/>
    <property type="match status" value="1"/>
</dbReference>
<organism evidence="3 4">
    <name type="scientific">Wansuia hejianensis</name>
    <dbReference type="NCBI Taxonomy" id="2763667"/>
    <lineage>
        <taxon>Bacteria</taxon>
        <taxon>Bacillati</taxon>
        <taxon>Bacillota</taxon>
        <taxon>Clostridia</taxon>
        <taxon>Lachnospirales</taxon>
        <taxon>Lachnospiraceae</taxon>
        <taxon>Wansuia</taxon>
    </lineage>
</organism>
<sequence length="71" mass="8327">MTKIAILLIKFYQKVISKYIIPGKHCRFYPTCSEYSLLAYEKYGFIKGTYLTVQRILKCNPFHKGGYDPLI</sequence>
<reference evidence="3 4" key="1">
    <citation type="submission" date="2020-08" db="EMBL/GenBank/DDBJ databases">
        <title>Genome public.</title>
        <authorList>
            <person name="Liu C."/>
            <person name="Sun Q."/>
        </authorList>
    </citation>
    <scope>NUCLEOTIDE SEQUENCE [LARGE SCALE GENOMIC DNA]</scope>
    <source>
        <strain evidence="3 4">NSJ-26</strain>
    </source>
</reference>
<gene>
    <name evidence="3" type="primary">yidD</name>
    <name evidence="3" type="ORF">H8689_07140</name>
</gene>
<dbReference type="HAMAP" id="MF_00386">
    <property type="entry name" value="UPF0161_YidD"/>
    <property type="match status" value="1"/>
</dbReference>
<comment type="similarity">
    <text evidence="2">Belongs to the UPF0161 family.</text>
</comment>
<keyword evidence="4" id="KW-1185">Reference proteome</keyword>
<proteinExistence type="inferred from homology"/>
<comment type="subcellular location">
    <subcellularLocation>
        <location evidence="2">Cell membrane</location>
        <topology evidence="2">Peripheral membrane protein</topology>
        <orientation evidence="2">Cytoplasmic side</orientation>
    </subcellularLocation>
</comment>
<dbReference type="Pfam" id="PF01809">
    <property type="entry name" value="YidD"/>
    <property type="match status" value="1"/>
</dbReference>
<dbReference type="NCBIfam" id="TIGR00278">
    <property type="entry name" value="membrane protein insertion efficiency factor YidD"/>
    <property type="match status" value="1"/>
</dbReference>
<name>A0A926F2T8_9FIRM</name>
<protein>
    <recommendedName>
        <fullName evidence="2">Putative membrane protein insertion efficiency factor</fullName>
    </recommendedName>
</protein>
<comment type="function">
    <text evidence="2">Could be involved in insertion of integral membrane proteins into the membrane.</text>
</comment>
<dbReference type="PANTHER" id="PTHR33383:SF1">
    <property type="entry name" value="MEMBRANE PROTEIN INSERTION EFFICIENCY FACTOR-RELATED"/>
    <property type="match status" value="1"/>
</dbReference>
<keyword evidence="1 2" id="KW-0472">Membrane</keyword>